<evidence type="ECO:0000256" key="2">
    <source>
        <dbReference type="ARBA" id="ARBA00022448"/>
    </source>
</evidence>
<gene>
    <name evidence="8" type="ORF">BpHYR1_028854</name>
</gene>
<proteinExistence type="predicted"/>
<protein>
    <submittedName>
        <fullName evidence="8">PDZ domain-containing 8</fullName>
    </submittedName>
</protein>
<dbReference type="CDD" id="cd21674">
    <property type="entry name" value="SMP_PDZD8"/>
    <property type="match status" value="1"/>
</dbReference>
<dbReference type="InterPro" id="IPR031468">
    <property type="entry name" value="SMP_LBD"/>
</dbReference>
<keyword evidence="3" id="KW-0445">Lipid transport</keyword>
<dbReference type="GO" id="GO:0044233">
    <property type="term" value="C:mitochondria-associated endoplasmic reticulum membrane contact site"/>
    <property type="evidence" value="ECO:0007669"/>
    <property type="project" value="InterPro"/>
</dbReference>
<organism evidence="8 9">
    <name type="scientific">Brachionus plicatilis</name>
    <name type="common">Marine rotifer</name>
    <name type="synonym">Brachionus muelleri</name>
    <dbReference type="NCBI Taxonomy" id="10195"/>
    <lineage>
        <taxon>Eukaryota</taxon>
        <taxon>Metazoa</taxon>
        <taxon>Spiralia</taxon>
        <taxon>Gnathifera</taxon>
        <taxon>Rotifera</taxon>
        <taxon>Eurotatoria</taxon>
        <taxon>Monogononta</taxon>
        <taxon>Pseudotrocha</taxon>
        <taxon>Ploima</taxon>
        <taxon>Brachionidae</taxon>
        <taxon>Brachionus</taxon>
    </lineage>
</organism>
<reference evidence="8 9" key="1">
    <citation type="journal article" date="2018" name="Sci. Rep.">
        <title>Genomic signatures of local adaptation to the degree of environmental predictability in rotifers.</title>
        <authorList>
            <person name="Franch-Gras L."/>
            <person name="Hahn C."/>
            <person name="Garcia-Roger E.M."/>
            <person name="Carmona M.J."/>
            <person name="Serra M."/>
            <person name="Gomez A."/>
        </authorList>
    </citation>
    <scope>NUCLEOTIDE SEQUENCE [LARGE SCALE GENOMIC DNA]</scope>
    <source>
        <strain evidence="8">HYR1</strain>
    </source>
</reference>
<evidence type="ECO:0000313" key="9">
    <source>
        <dbReference type="Proteomes" id="UP000276133"/>
    </source>
</evidence>
<keyword evidence="4" id="KW-0446">Lipid-binding</keyword>
<evidence type="ECO:0000256" key="5">
    <source>
        <dbReference type="ARBA" id="ARBA00023136"/>
    </source>
</evidence>
<dbReference type="GO" id="GO:0008289">
    <property type="term" value="F:lipid binding"/>
    <property type="evidence" value="ECO:0007669"/>
    <property type="project" value="UniProtKB-KW"/>
</dbReference>
<dbReference type="STRING" id="10195.A0A3M7R2D4"/>
<dbReference type="PROSITE" id="PS51847">
    <property type="entry name" value="SMP"/>
    <property type="match status" value="1"/>
</dbReference>
<dbReference type="GO" id="GO:0016020">
    <property type="term" value="C:membrane"/>
    <property type="evidence" value="ECO:0007669"/>
    <property type="project" value="UniProtKB-SubCell"/>
</dbReference>
<dbReference type="PANTHER" id="PTHR21519">
    <property type="entry name" value="PDZ DOMAIN-CONTAINING PROTEIN 8"/>
    <property type="match status" value="1"/>
</dbReference>
<evidence type="ECO:0000313" key="8">
    <source>
        <dbReference type="EMBL" id="RNA17385.1"/>
    </source>
</evidence>
<evidence type="ECO:0000256" key="1">
    <source>
        <dbReference type="ARBA" id="ARBA00004370"/>
    </source>
</evidence>
<dbReference type="InterPro" id="IPR058801">
    <property type="entry name" value="PDZD8_N"/>
</dbReference>
<dbReference type="GO" id="GO:1990456">
    <property type="term" value="P:mitochondrion-endoplasmic reticulum membrane tethering"/>
    <property type="evidence" value="ECO:0007669"/>
    <property type="project" value="InterPro"/>
</dbReference>
<feature type="domain" description="SMP-LTD" evidence="7">
    <location>
        <begin position="69"/>
        <end position="232"/>
    </location>
</feature>
<dbReference type="GO" id="GO:0006869">
    <property type="term" value="P:lipid transport"/>
    <property type="evidence" value="ECO:0007669"/>
    <property type="project" value="UniProtKB-KW"/>
</dbReference>
<dbReference type="PANTHER" id="PTHR21519:SF1">
    <property type="entry name" value="PDZ DOMAIN-CONTAINING PROTEIN 8"/>
    <property type="match status" value="1"/>
</dbReference>
<evidence type="ECO:0000259" key="7">
    <source>
        <dbReference type="PROSITE" id="PS51847"/>
    </source>
</evidence>
<dbReference type="OrthoDB" id="10004596at2759"/>
<comment type="caution">
    <text evidence="8">The sequence shown here is derived from an EMBL/GenBank/DDBJ whole genome shotgun (WGS) entry which is preliminary data.</text>
</comment>
<keyword evidence="5 6" id="KW-0472">Membrane</keyword>
<feature type="transmembrane region" description="Helical" evidence="6">
    <location>
        <begin position="6"/>
        <end position="31"/>
    </location>
</feature>
<keyword evidence="9" id="KW-1185">Reference proteome</keyword>
<comment type="subcellular location">
    <subcellularLocation>
        <location evidence="1">Membrane</location>
    </subcellularLocation>
</comment>
<keyword evidence="6" id="KW-1133">Transmembrane helix</keyword>
<dbReference type="GO" id="GO:0005739">
    <property type="term" value="C:mitochondrion"/>
    <property type="evidence" value="ECO:0007669"/>
    <property type="project" value="GOC"/>
</dbReference>
<dbReference type="EMBL" id="REGN01004466">
    <property type="protein sequence ID" value="RNA17385.1"/>
    <property type="molecule type" value="Genomic_DNA"/>
</dbReference>
<dbReference type="GO" id="GO:0051560">
    <property type="term" value="P:mitochondrial calcium ion homeostasis"/>
    <property type="evidence" value="ECO:0007669"/>
    <property type="project" value="InterPro"/>
</dbReference>
<keyword evidence="2" id="KW-0813">Transport</keyword>
<evidence type="ECO:0000256" key="3">
    <source>
        <dbReference type="ARBA" id="ARBA00023055"/>
    </source>
</evidence>
<accession>A0A3M7R2D4</accession>
<keyword evidence="6" id="KW-0812">Transmembrane</keyword>
<dbReference type="Proteomes" id="UP000276133">
    <property type="component" value="Unassembled WGS sequence"/>
</dbReference>
<evidence type="ECO:0000256" key="4">
    <source>
        <dbReference type="ARBA" id="ARBA00023121"/>
    </source>
</evidence>
<dbReference type="Pfam" id="PF26547">
    <property type="entry name" value="PDZD8_N"/>
    <property type="match status" value="1"/>
</dbReference>
<evidence type="ECO:0000256" key="6">
    <source>
        <dbReference type="SAM" id="Phobius"/>
    </source>
</evidence>
<dbReference type="InterPro" id="IPR039275">
    <property type="entry name" value="PDZD8"/>
</dbReference>
<name>A0A3M7R2D4_BRAPC</name>
<dbReference type="AlphaFoldDB" id="A0A3M7R2D4"/>
<sequence>MIAYLINWLIWNILQSIVFTSLALGAIYWFYIKKIPRTPLTNQPQYEEFKLEDTFIGMIDRNQDTQDMDLNSMNVLNLILQFFFQELKDTKTVRRYFIRRLSLDFEELLTTKAAGKFIERLSTRDFSLGTSFPVVNSVKVESYKLDSTKKLIDEVSVIVDFEYKNGFSISVDADLIFGKSAFVHIKVVLIKGKIRLQFTRQPFTHWSFAFIEVSHSCVFSTWLGTDLDMVVG</sequence>